<dbReference type="EMBL" id="JARAKH010000013">
    <property type="protein sequence ID" value="KAK8397601.1"/>
    <property type="molecule type" value="Genomic_DNA"/>
</dbReference>
<reference evidence="3 4" key="1">
    <citation type="submission" date="2023-03" db="EMBL/GenBank/DDBJ databases">
        <title>High-quality genome of Scylla paramamosain provides insights in environmental adaptation.</title>
        <authorList>
            <person name="Zhang L."/>
        </authorList>
    </citation>
    <scope>NUCLEOTIDE SEQUENCE [LARGE SCALE GENOMIC DNA]</scope>
    <source>
        <strain evidence="3">LZ_2023a</strain>
        <tissue evidence="3">Muscle</tissue>
    </source>
</reference>
<accession>A0AAW0UDR2</accession>
<dbReference type="GO" id="GO:0005576">
    <property type="term" value="C:extracellular region"/>
    <property type="evidence" value="ECO:0007669"/>
    <property type="project" value="InterPro"/>
</dbReference>
<dbReference type="GO" id="GO:0008061">
    <property type="term" value="F:chitin binding"/>
    <property type="evidence" value="ECO:0007669"/>
    <property type="project" value="InterPro"/>
</dbReference>
<feature type="domain" description="Chitin-binding type-2" evidence="2">
    <location>
        <begin position="28"/>
        <end position="89"/>
    </location>
</feature>
<gene>
    <name evidence="3" type="ORF">O3P69_004407</name>
</gene>
<evidence type="ECO:0000259" key="2">
    <source>
        <dbReference type="PROSITE" id="PS50940"/>
    </source>
</evidence>
<dbReference type="Proteomes" id="UP001487740">
    <property type="component" value="Unassembled WGS sequence"/>
</dbReference>
<keyword evidence="4" id="KW-1185">Reference proteome</keyword>
<dbReference type="InterPro" id="IPR002557">
    <property type="entry name" value="Chitin-bd_dom"/>
</dbReference>
<dbReference type="InterPro" id="IPR036508">
    <property type="entry name" value="Chitin-bd_dom_sf"/>
</dbReference>
<feature type="signal peptide" evidence="1">
    <location>
        <begin position="1"/>
        <end position="22"/>
    </location>
</feature>
<name>A0AAW0UDR2_SCYPA</name>
<evidence type="ECO:0000256" key="1">
    <source>
        <dbReference type="SAM" id="SignalP"/>
    </source>
</evidence>
<dbReference type="PROSITE" id="PS50940">
    <property type="entry name" value="CHIT_BIND_II"/>
    <property type="match status" value="1"/>
</dbReference>
<protein>
    <recommendedName>
        <fullName evidence="2">Chitin-binding type-2 domain-containing protein</fullName>
    </recommendedName>
</protein>
<dbReference type="SMART" id="SM00494">
    <property type="entry name" value="ChtBD2"/>
    <property type="match status" value="4"/>
</dbReference>
<comment type="caution">
    <text evidence="3">The sequence shown here is derived from an EMBL/GenBank/DDBJ whole genome shotgun (WGS) entry which is preliminary data.</text>
</comment>
<evidence type="ECO:0000313" key="4">
    <source>
        <dbReference type="Proteomes" id="UP001487740"/>
    </source>
</evidence>
<dbReference type="SUPFAM" id="SSF57625">
    <property type="entry name" value="Invertebrate chitin-binding proteins"/>
    <property type="match status" value="1"/>
</dbReference>
<evidence type="ECO:0000313" key="3">
    <source>
        <dbReference type="EMBL" id="KAK8397601.1"/>
    </source>
</evidence>
<keyword evidence="1" id="KW-0732">Signal</keyword>
<organism evidence="3 4">
    <name type="scientific">Scylla paramamosain</name>
    <name type="common">Mud crab</name>
    <dbReference type="NCBI Taxonomy" id="85552"/>
    <lineage>
        <taxon>Eukaryota</taxon>
        <taxon>Metazoa</taxon>
        <taxon>Ecdysozoa</taxon>
        <taxon>Arthropoda</taxon>
        <taxon>Crustacea</taxon>
        <taxon>Multicrustacea</taxon>
        <taxon>Malacostraca</taxon>
        <taxon>Eumalacostraca</taxon>
        <taxon>Eucarida</taxon>
        <taxon>Decapoda</taxon>
        <taxon>Pleocyemata</taxon>
        <taxon>Brachyura</taxon>
        <taxon>Eubrachyura</taxon>
        <taxon>Portunoidea</taxon>
        <taxon>Portunidae</taxon>
        <taxon>Portuninae</taxon>
        <taxon>Scylla</taxon>
    </lineage>
</organism>
<dbReference type="AlphaFoldDB" id="A0AAW0UDR2"/>
<feature type="chain" id="PRO_5043687812" description="Chitin-binding type-2 domain-containing protein" evidence="1">
    <location>
        <begin position="23"/>
        <end position="284"/>
    </location>
</feature>
<proteinExistence type="predicted"/>
<sequence length="284" mass="31430">MLLHTLALAVILLLVQVEDTAGTISPCQVDCRHYGSALGNLADDPFHCNMYYVCFDWFTYSTIPFTCPDGQMFDTYSKTCMKEGYKCSGPCQRCSYDCINNPILGQAADFYSCSTYRQCSGGSGTVISCPPDNPYFDGNICQNDYTKCCSCRPECSQEDVQLHRMVPDFSNCTNFYLCVAPGIPDETSHGHCPNGNFDQFGKNCNSNAPCIVSCSNEPPDNGCVTKWICEEEGYFPKCTASCDPTYFWCTASDIGQEAKPQECTHHFVLDPISMICVPPENCPV</sequence>